<protein>
    <submittedName>
        <fullName evidence="2">Uncharacterized protein</fullName>
    </submittedName>
</protein>
<feature type="non-terminal residue" evidence="2">
    <location>
        <position position="95"/>
    </location>
</feature>
<proteinExistence type="predicted"/>
<evidence type="ECO:0000256" key="1">
    <source>
        <dbReference type="SAM" id="MobiDB-lite"/>
    </source>
</evidence>
<dbReference type="Proteomes" id="UP000070544">
    <property type="component" value="Unassembled WGS sequence"/>
</dbReference>
<feature type="region of interest" description="Disordered" evidence="1">
    <location>
        <begin position="62"/>
        <end position="95"/>
    </location>
</feature>
<dbReference type="EMBL" id="KQ965800">
    <property type="protein sequence ID" value="KXS11546.1"/>
    <property type="molecule type" value="Genomic_DNA"/>
</dbReference>
<dbReference type="AlphaFoldDB" id="A0A139A3Z3"/>
<accession>A0A139A3Z3</accession>
<keyword evidence="3" id="KW-1185">Reference proteome</keyword>
<evidence type="ECO:0000313" key="3">
    <source>
        <dbReference type="Proteomes" id="UP000070544"/>
    </source>
</evidence>
<feature type="non-terminal residue" evidence="2">
    <location>
        <position position="1"/>
    </location>
</feature>
<gene>
    <name evidence="2" type="ORF">M427DRAFT_60563</name>
</gene>
<organism evidence="2 3">
    <name type="scientific">Gonapodya prolifera (strain JEL478)</name>
    <name type="common">Monoblepharis prolifera</name>
    <dbReference type="NCBI Taxonomy" id="1344416"/>
    <lineage>
        <taxon>Eukaryota</taxon>
        <taxon>Fungi</taxon>
        <taxon>Fungi incertae sedis</taxon>
        <taxon>Chytridiomycota</taxon>
        <taxon>Chytridiomycota incertae sedis</taxon>
        <taxon>Monoblepharidomycetes</taxon>
        <taxon>Monoblepharidales</taxon>
        <taxon>Gonapodyaceae</taxon>
        <taxon>Gonapodya</taxon>
    </lineage>
</organism>
<sequence>SSSRTSVLFTVAGCSQVSTTRPTPQGPAYAHKIGEILVRTPRRRRKWTELSFIFLPEARQSSSSLGMPTADLSRTKQAMVQDVARRTRSTRTVAR</sequence>
<evidence type="ECO:0000313" key="2">
    <source>
        <dbReference type="EMBL" id="KXS11546.1"/>
    </source>
</evidence>
<reference evidence="2 3" key="1">
    <citation type="journal article" date="2015" name="Genome Biol. Evol.">
        <title>Phylogenomic analyses indicate that early fungi evolved digesting cell walls of algal ancestors of land plants.</title>
        <authorList>
            <person name="Chang Y."/>
            <person name="Wang S."/>
            <person name="Sekimoto S."/>
            <person name="Aerts A.L."/>
            <person name="Choi C."/>
            <person name="Clum A."/>
            <person name="LaButti K.M."/>
            <person name="Lindquist E.A."/>
            <person name="Yee Ngan C."/>
            <person name="Ohm R.A."/>
            <person name="Salamov A.A."/>
            <person name="Grigoriev I.V."/>
            <person name="Spatafora J.W."/>
            <person name="Berbee M.L."/>
        </authorList>
    </citation>
    <scope>NUCLEOTIDE SEQUENCE [LARGE SCALE GENOMIC DNA]</scope>
    <source>
        <strain evidence="2 3">JEL478</strain>
    </source>
</reference>
<name>A0A139A3Z3_GONPJ</name>
<feature type="compositionally biased region" description="Basic residues" evidence="1">
    <location>
        <begin position="86"/>
        <end position="95"/>
    </location>
</feature>